<organism evidence="1 2">
    <name type="scientific">Maribacter algarum</name>
    <name type="common">ex Zhang et al. 2020</name>
    <dbReference type="NCBI Taxonomy" id="2578118"/>
    <lineage>
        <taxon>Bacteria</taxon>
        <taxon>Pseudomonadati</taxon>
        <taxon>Bacteroidota</taxon>
        <taxon>Flavobacteriia</taxon>
        <taxon>Flavobacteriales</taxon>
        <taxon>Flavobacteriaceae</taxon>
        <taxon>Maribacter</taxon>
    </lineage>
</organism>
<name>A0A5S3PTS4_9FLAO</name>
<evidence type="ECO:0000313" key="1">
    <source>
        <dbReference type="EMBL" id="TMM58373.1"/>
    </source>
</evidence>
<keyword evidence="2" id="KW-1185">Reference proteome</keyword>
<accession>A0A5S3PTS4</accession>
<reference evidence="1 2" key="1">
    <citation type="submission" date="2019-05" db="EMBL/GenBank/DDBJ databases">
        <authorList>
            <person name="Zhang J.-Y."/>
            <person name="Feg X."/>
            <person name="Du Z.-J."/>
        </authorList>
    </citation>
    <scope>NUCLEOTIDE SEQUENCE [LARGE SCALE GENOMIC DNA]</scope>
    <source>
        <strain evidence="1 2">RZ26</strain>
    </source>
</reference>
<dbReference type="Gene3D" id="3.30.1150.10">
    <property type="match status" value="1"/>
</dbReference>
<protein>
    <recommendedName>
        <fullName evidence="3">TonB C-terminal domain-containing protein</fullName>
    </recommendedName>
</protein>
<comment type="caution">
    <text evidence="1">The sequence shown here is derived from an EMBL/GenBank/DDBJ whole genome shotgun (WGS) entry which is preliminary data.</text>
</comment>
<evidence type="ECO:0000313" key="2">
    <source>
        <dbReference type="Proteomes" id="UP000310314"/>
    </source>
</evidence>
<sequence length="158" mass="18280">MRKLLMVLVLCGFTSCSLFESTEKKTQKLVEKELLEIDWTDVDDYPLFSDCDELLSKEIQKQCFEEKLLLHLSADLQEFQLTSETEIKDVVFLDFRIENDGAITIINIENKEIFGSQMEKFEDKVAKSLKSLPRIEPALKRGIPVSAKFRIPIFLNSK</sequence>
<dbReference type="AlphaFoldDB" id="A0A5S3PTS4"/>
<proteinExistence type="predicted"/>
<dbReference type="PROSITE" id="PS51257">
    <property type="entry name" value="PROKAR_LIPOPROTEIN"/>
    <property type="match status" value="1"/>
</dbReference>
<dbReference type="EMBL" id="VATY01000001">
    <property type="protein sequence ID" value="TMM58373.1"/>
    <property type="molecule type" value="Genomic_DNA"/>
</dbReference>
<dbReference type="RefSeq" id="WP_138656306.1">
    <property type="nucleotide sequence ID" value="NZ_VATY01000001.1"/>
</dbReference>
<dbReference type="Proteomes" id="UP000310314">
    <property type="component" value="Unassembled WGS sequence"/>
</dbReference>
<dbReference type="OrthoDB" id="1191002at2"/>
<evidence type="ECO:0008006" key="3">
    <source>
        <dbReference type="Google" id="ProtNLM"/>
    </source>
</evidence>
<gene>
    <name evidence="1" type="ORF">FEE95_02780</name>
</gene>